<dbReference type="Proteomes" id="UP000054985">
    <property type="component" value="Unassembled WGS sequence"/>
</dbReference>
<dbReference type="NCBIfam" id="TIGR01493">
    <property type="entry name" value="HAD-SF-IA-v2"/>
    <property type="match status" value="1"/>
</dbReference>
<dbReference type="Proteomes" id="UP000254040">
    <property type="component" value="Unassembled WGS sequence"/>
</dbReference>
<sequence length="251" mass="28726">MDKEPKEQQTDIAFSLKMIKAITFDIQGTCVDFVQPLIRAGLELNHTKNIDIDWNTFSFEWRKLYRNILDEIITGQRTWMRVDHIYRHTLDSLLELKGLSVSFSIAERDKLNTIWSRLEPWPDSIEGLSRLRQKFITSTLSNAGMATMVSVVKHARLPFDALLTAELAHNYKPSPSVYQLAVDYLGYKPDELLMVACHKYDLKAARAFGMRTAFVARPLEFGPNGKPDLTPEPWFDLYADSLVTLAEILGT</sequence>
<dbReference type="EMBL" id="LNYN01000042">
    <property type="protein sequence ID" value="KTD30873.1"/>
    <property type="molecule type" value="Genomic_DNA"/>
</dbReference>
<dbReference type="Gene3D" id="1.10.150.750">
    <property type="match status" value="1"/>
</dbReference>
<keyword evidence="4" id="KW-1185">Reference proteome</keyword>
<protein>
    <submittedName>
        <fullName evidence="3">Haloacid dehalogenase</fullName>
        <ecNumber evidence="3">3.8.1.2</ecNumber>
    </submittedName>
</protein>
<evidence type="ECO:0000256" key="1">
    <source>
        <dbReference type="ARBA" id="ARBA00022801"/>
    </source>
</evidence>
<dbReference type="InterPro" id="IPR023214">
    <property type="entry name" value="HAD_sf"/>
</dbReference>
<organism evidence="3 5">
    <name type="scientific">Legionella moravica</name>
    <dbReference type="NCBI Taxonomy" id="39962"/>
    <lineage>
        <taxon>Bacteria</taxon>
        <taxon>Pseudomonadati</taxon>
        <taxon>Pseudomonadota</taxon>
        <taxon>Gammaproteobacteria</taxon>
        <taxon>Legionellales</taxon>
        <taxon>Legionellaceae</taxon>
        <taxon>Legionella</taxon>
    </lineage>
</organism>
<evidence type="ECO:0000313" key="2">
    <source>
        <dbReference type="EMBL" id="KTD30873.1"/>
    </source>
</evidence>
<dbReference type="InterPro" id="IPR006328">
    <property type="entry name" value="2-HAD"/>
</dbReference>
<dbReference type="EC" id="3.8.1.2" evidence="3"/>
<dbReference type="EMBL" id="UGOG01000001">
    <property type="protein sequence ID" value="STX63300.1"/>
    <property type="molecule type" value="Genomic_DNA"/>
</dbReference>
<reference evidence="2 4" key="1">
    <citation type="submission" date="2015-11" db="EMBL/GenBank/DDBJ databases">
        <title>Genomic analysis of 38 Legionella species identifies large and diverse effector repertoires.</title>
        <authorList>
            <person name="Burstein D."/>
            <person name="Amaro F."/>
            <person name="Zusman T."/>
            <person name="Lifshitz Z."/>
            <person name="Cohen O."/>
            <person name="Gilbert J.A."/>
            <person name="Pupko T."/>
            <person name="Shuman H.A."/>
            <person name="Segal G."/>
        </authorList>
    </citation>
    <scope>NUCLEOTIDE SEQUENCE [LARGE SCALE GENOMIC DNA]</scope>
    <source>
        <strain evidence="2 4">ATCC 43877</strain>
    </source>
</reference>
<dbReference type="Gene3D" id="3.40.50.1000">
    <property type="entry name" value="HAD superfamily/HAD-like"/>
    <property type="match status" value="1"/>
</dbReference>
<evidence type="ECO:0000313" key="5">
    <source>
        <dbReference type="Proteomes" id="UP000254040"/>
    </source>
</evidence>
<dbReference type="SFLD" id="SFLDS00003">
    <property type="entry name" value="Haloacid_Dehalogenase"/>
    <property type="match status" value="1"/>
</dbReference>
<dbReference type="SUPFAM" id="SSF56784">
    <property type="entry name" value="HAD-like"/>
    <property type="match status" value="1"/>
</dbReference>
<dbReference type="STRING" id="39962.Lmor_2980"/>
<dbReference type="PANTHER" id="PTHR43316">
    <property type="entry name" value="HYDROLASE, HALOACID DELAHOGENASE-RELATED"/>
    <property type="match status" value="1"/>
</dbReference>
<accession>A0A378JZ38</accession>
<dbReference type="RefSeq" id="WP_065236052.1">
    <property type="nucleotide sequence ID" value="NZ_CAAAJG010000033.1"/>
</dbReference>
<proteinExistence type="predicted"/>
<dbReference type="InterPro" id="IPR036412">
    <property type="entry name" value="HAD-like_sf"/>
</dbReference>
<evidence type="ECO:0000313" key="4">
    <source>
        <dbReference type="Proteomes" id="UP000054985"/>
    </source>
</evidence>
<dbReference type="InterPro" id="IPR051540">
    <property type="entry name" value="S-2-haloacid_dehalogenase"/>
</dbReference>
<dbReference type="PRINTS" id="PR00413">
    <property type="entry name" value="HADHALOGNASE"/>
</dbReference>
<keyword evidence="1 3" id="KW-0378">Hydrolase</keyword>
<dbReference type="InterPro" id="IPR006439">
    <property type="entry name" value="HAD-SF_hydro_IA"/>
</dbReference>
<gene>
    <name evidence="3" type="primary">dehII</name>
    <name evidence="2" type="ORF">Lmor_2980</name>
    <name evidence="3" type="ORF">NCTC12239_02243</name>
</gene>
<dbReference type="NCBIfam" id="TIGR01428">
    <property type="entry name" value="HAD_type_II"/>
    <property type="match status" value="1"/>
</dbReference>
<dbReference type="PANTHER" id="PTHR43316:SF3">
    <property type="entry name" value="HALOACID DEHALOGENASE, TYPE II (AFU_ORTHOLOGUE AFUA_2G07750)-RELATED"/>
    <property type="match status" value="1"/>
</dbReference>
<dbReference type="Pfam" id="PF00702">
    <property type="entry name" value="Hydrolase"/>
    <property type="match status" value="1"/>
</dbReference>
<name>A0A378JZ38_9GAMM</name>
<dbReference type="AlphaFoldDB" id="A0A378JZ38"/>
<dbReference type="SFLD" id="SFLDG01129">
    <property type="entry name" value="C1.5:_HAD__Beta-PGM__Phosphata"/>
    <property type="match status" value="1"/>
</dbReference>
<reference evidence="3 5" key="2">
    <citation type="submission" date="2018-06" db="EMBL/GenBank/DDBJ databases">
        <authorList>
            <consortium name="Pathogen Informatics"/>
            <person name="Doyle S."/>
        </authorList>
    </citation>
    <scope>NUCLEOTIDE SEQUENCE [LARGE SCALE GENOMIC DNA]</scope>
    <source>
        <strain evidence="3 5">NCTC12239</strain>
    </source>
</reference>
<dbReference type="GO" id="GO:0018784">
    <property type="term" value="F:(S)-2-haloacid dehalogenase activity"/>
    <property type="evidence" value="ECO:0007669"/>
    <property type="project" value="UniProtKB-EC"/>
</dbReference>
<evidence type="ECO:0000313" key="3">
    <source>
        <dbReference type="EMBL" id="STX63300.1"/>
    </source>
</evidence>